<dbReference type="InterPro" id="IPR001792">
    <property type="entry name" value="Acylphosphatase-like_dom"/>
</dbReference>
<dbReference type="PROSITE" id="PS00151">
    <property type="entry name" value="ACYLPHOSPHATASE_2"/>
    <property type="match status" value="1"/>
</dbReference>
<evidence type="ECO:0000256" key="2">
    <source>
        <dbReference type="ARBA" id="ARBA00012150"/>
    </source>
</evidence>
<dbReference type="EC" id="3.6.1.7" evidence="2 4"/>
<evidence type="ECO:0000256" key="4">
    <source>
        <dbReference type="PROSITE-ProRule" id="PRU00520"/>
    </source>
</evidence>
<dbReference type="InterPro" id="IPR017968">
    <property type="entry name" value="Acylphosphatase_CS"/>
</dbReference>
<dbReference type="KEGG" id="ssau:H8M03_08205"/>
<dbReference type="EMBL" id="CP060697">
    <property type="protein sequence ID" value="QNM82015.1"/>
    <property type="molecule type" value="Genomic_DNA"/>
</dbReference>
<feature type="active site" evidence="4">
    <location>
        <position position="36"/>
    </location>
</feature>
<proteinExistence type="inferred from homology"/>
<evidence type="ECO:0000256" key="5">
    <source>
        <dbReference type="RuleBase" id="RU000553"/>
    </source>
</evidence>
<keyword evidence="9" id="KW-1185">Reference proteome</keyword>
<dbReference type="InterPro" id="IPR036046">
    <property type="entry name" value="Acylphosphatase-like_dom_sf"/>
</dbReference>
<evidence type="ECO:0000313" key="8">
    <source>
        <dbReference type="EMBL" id="QNM82015.1"/>
    </source>
</evidence>
<evidence type="ECO:0000259" key="7">
    <source>
        <dbReference type="PROSITE" id="PS51160"/>
    </source>
</evidence>
<dbReference type="PROSITE" id="PS51160">
    <property type="entry name" value="ACYLPHOSPHATASE_3"/>
    <property type="match status" value="1"/>
</dbReference>
<dbReference type="PROSITE" id="PS00150">
    <property type="entry name" value="ACYLPHOSPHATASE_1"/>
    <property type="match status" value="1"/>
</dbReference>
<protein>
    <recommendedName>
        <fullName evidence="2 4">Acylphosphatase</fullName>
        <ecNumber evidence="2 4">3.6.1.7</ecNumber>
    </recommendedName>
</protein>
<evidence type="ECO:0000256" key="3">
    <source>
        <dbReference type="ARBA" id="ARBA00047645"/>
    </source>
</evidence>
<dbReference type="PANTHER" id="PTHR47268">
    <property type="entry name" value="ACYLPHOSPHATASE"/>
    <property type="match status" value="1"/>
</dbReference>
<evidence type="ECO:0000313" key="9">
    <source>
        <dbReference type="Proteomes" id="UP000515861"/>
    </source>
</evidence>
<dbReference type="SUPFAM" id="SSF54975">
    <property type="entry name" value="Acylphosphatase/BLUF domain-like"/>
    <property type="match status" value="1"/>
</dbReference>
<accession>A0A7G9L066</accession>
<dbReference type="PRINTS" id="PR00112">
    <property type="entry name" value="ACYLPHPHTASE"/>
</dbReference>
<dbReference type="Pfam" id="PF00708">
    <property type="entry name" value="Acylphosphatase"/>
    <property type="match status" value="1"/>
</dbReference>
<organism evidence="8 9">
    <name type="scientific">Sphingomonas sabuli</name>
    <dbReference type="NCBI Taxonomy" id="2764186"/>
    <lineage>
        <taxon>Bacteria</taxon>
        <taxon>Pseudomonadati</taxon>
        <taxon>Pseudomonadota</taxon>
        <taxon>Alphaproteobacteria</taxon>
        <taxon>Sphingomonadales</taxon>
        <taxon>Sphingomonadaceae</taxon>
        <taxon>Sphingomonas</taxon>
    </lineage>
</organism>
<dbReference type="GO" id="GO:0003998">
    <property type="term" value="F:acylphosphatase activity"/>
    <property type="evidence" value="ECO:0007669"/>
    <property type="project" value="UniProtKB-EC"/>
</dbReference>
<dbReference type="AlphaFoldDB" id="A0A7G9L066"/>
<sequence>MIARRVRVTGRVQGVFFRAWTRDEARTLGLDGWVRNCADGSVEAQLEGEESAIEEMVELLNEGPPSAQVDKVAVEHSDRQGCAGFDVRH</sequence>
<evidence type="ECO:0000256" key="6">
    <source>
        <dbReference type="RuleBase" id="RU004168"/>
    </source>
</evidence>
<evidence type="ECO:0000256" key="1">
    <source>
        <dbReference type="ARBA" id="ARBA00005614"/>
    </source>
</evidence>
<keyword evidence="4 5" id="KW-0378">Hydrolase</keyword>
<feature type="domain" description="Acylphosphatase-like" evidence="7">
    <location>
        <begin position="3"/>
        <end position="89"/>
    </location>
</feature>
<dbReference type="InterPro" id="IPR020456">
    <property type="entry name" value="Acylphosphatase"/>
</dbReference>
<dbReference type="RefSeq" id="WP_187478971.1">
    <property type="nucleotide sequence ID" value="NZ_CP060697.1"/>
</dbReference>
<reference evidence="8 9" key="1">
    <citation type="submission" date="2020-08" db="EMBL/GenBank/DDBJ databases">
        <title>Sphingomonas sp. sand1-3 16S ribosomal RNA gene Genome sequencing and assembly.</title>
        <authorList>
            <person name="Kang M."/>
        </authorList>
    </citation>
    <scope>NUCLEOTIDE SEQUENCE [LARGE SCALE GENOMIC DNA]</scope>
    <source>
        <strain evidence="9">sand1-3</strain>
    </source>
</reference>
<dbReference type="PANTHER" id="PTHR47268:SF4">
    <property type="entry name" value="ACYLPHOSPHATASE"/>
    <property type="match status" value="1"/>
</dbReference>
<comment type="catalytic activity">
    <reaction evidence="3 4 5">
        <text>an acyl phosphate + H2O = a carboxylate + phosphate + H(+)</text>
        <dbReference type="Rhea" id="RHEA:14965"/>
        <dbReference type="ChEBI" id="CHEBI:15377"/>
        <dbReference type="ChEBI" id="CHEBI:15378"/>
        <dbReference type="ChEBI" id="CHEBI:29067"/>
        <dbReference type="ChEBI" id="CHEBI:43474"/>
        <dbReference type="ChEBI" id="CHEBI:59918"/>
        <dbReference type="EC" id="3.6.1.7"/>
    </reaction>
</comment>
<name>A0A7G9L066_9SPHN</name>
<dbReference type="Gene3D" id="3.30.70.100">
    <property type="match status" value="1"/>
</dbReference>
<feature type="active site" evidence="4">
    <location>
        <position position="18"/>
    </location>
</feature>
<comment type="similarity">
    <text evidence="1 6">Belongs to the acylphosphatase family.</text>
</comment>
<gene>
    <name evidence="8" type="ORF">H8M03_08205</name>
</gene>
<dbReference type="Proteomes" id="UP000515861">
    <property type="component" value="Chromosome"/>
</dbReference>